<evidence type="ECO:0000313" key="3">
    <source>
        <dbReference type="Proteomes" id="UP000271031"/>
    </source>
</evidence>
<sequence>MEKHLEEVSATLAEVELLRKIPGIGDQLAAGIGDARQFTSAKQLVAYVGLDPGVYSSGKFTATSNRITKRGSKRLRRALYLAVQCGLRRGINSRIKHYYDKKRGHILQGGCDRLRGSVKNFV</sequence>
<dbReference type="Gene3D" id="1.10.150.320">
    <property type="entry name" value="Photosystem II 12 kDa extrinsic protein"/>
    <property type="match status" value="1"/>
</dbReference>
<dbReference type="GO" id="GO:0004803">
    <property type="term" value="F:transposase activity"/>
    <property type="evidence" value="ECO:0007669"/>
    <property type="project" value="InterPro"/>
</dbReference>
<organism evidence="2 3">
    <name type="scientific">Brevibacillus fluminis</name>
    <dbReference type="NCBI Taxonomy" id="511487"/>
    <lineage>
        <taxon>Bacteria</taxon>
        <taxon>Bacillati</taxon>
        <taxon>Bacillota</taxon>
        <taxon>Bacilli</taxon>
        <taxon>Bacillales</taxon>
        <taxon>Paenibacillaceae</taxon>
        <taxon>Brevibacillus</taxon>
    </lineage>
</organism>
<name>A0A3M8CXN6_9BACL</name>
<proteinExistence type="predicted"/>
<evidence type="ECO:0000259" key="1">
    <source>
        <dbReference type="Pfam" id="PF02371"/>
    </source>
</evidence>
<dbReference type="EMBL" id="RHHQ01000025">
    <property type="protein sequence ID" value="RNB80081.1"/>
    <property type="molecule type" value="Genomic_DNA"/>
</dbReference>
<feature type="domain" description="Transposase IS116/IS110/IS902 C-terminal" evidence="1">
    <location>
        <begin position="16"/>
        <end position="99"/>
    </location>
</feature>
<dbReference type="Pfam" id="PF02371">
    <property type="entry name" value="Transposase_20"/>
    <property type="match status" value="1"/>
</dbReference>
<dbReference type="PANTHER" id="PTHR33055">
    <property type="entry name" value="TRANSPOSASE FOR INSERTION SEQUENCE ELEMENT IS1111A"/>
    <property type="match status" value="1"/>
</dbReference>
<dbReference type="AlphaFoldDB" id="A0A3M8CXN6"/>
<comment type="caution">
    <text evidence="2">The sequence shown here is derived from an EMBL/GenBank/DDBJ whole genome shotgun (WGS) entry which is preliminary data.</text>
</comment>
<dbReference type="OrthoDB" id="9790935at2"/>
<dbReference type="GO" id="GO:0006313">
    <property type="term" value="P:DNA transposition"/>
    <property type="evidence" value="ECO:0007669"/>
    <property type="project" value="InterPro"/>
</dbReference>
<reference evidence="2 3" key="1">
    <citation type="submission" date="2018-10" db="EMBL/GenBank/DDBJ databases">
        <title>Phylogenomics of Brevibacillus.</title>
        <authorList>
            <person name="Dunlap C."/>
        </authorList>
    </citation>
    <scope>NUCLEOTIDE SEQUENCE [LARGE SCALE GENOMIC DNA]</scope>
    <source>
        <strain evidence="2 3">JCM 15716</strain>
    </source>
</reference>
<dbReference type="InterPro" id="IPR047650">
    <property type="entry name" value="Transpos_IS110"/>
</dbReference>
<dbReference type="InterPro" id="IPR003346">
    <property type="entry name" value="Transposase_20"/>
</dbReference>
<dbReference type="Proteomes" id="UP000271031">
    <property type="component" value="Unassembled WGS sequence"/>
</dbReference>
<dbReference type="SUPFAM" id="SSF47781">
    <property type="entry name" value="RuvA domain 2-like"/>
    <property type="match status" value="1"/>
</dbReference>
<dbReference type="InterPro" id="IPR010994">
    <property type="entry name" value="RuvA_2-like"/>
</dbReference>
<gene>
    <name evidence="2" type="ORF">EDM56_27090</name>
</gene>
<evidence type="ECO:0000313" key="2">
    <source>
        <dbReference type="EMBL" id="RNB80081.1"/>
    </source>
</evidence>
<dbReference type="GO" id="GO:0003677">
    <property type="term" value="F:DNA binding"/>
    <property type="evidence" value="ECO:0007669"/>
    <property type="project" value="InterPro"/>
</dbReference>
<keyword evidence="3" id="KW-1185">Reference proteome</keyword>
<accession>A0A3M8CXN6</accession>
<dbReference type="PANTHER" id="PTHR33055:SF13">
    <property type="entry name" value="TRANSPOSASE"/>
    <property type="match status" value="1"/>
</dbReference>
<protein>
    <submittedName>
        <fullName evidence="2">IS110 family transposase</fullName>
    </submittedName>
</protein>